<evidence type="ECO:0000256" key="1">
    <source>
        <dbReference type="SAM" id="MobiDB-lite"/>
    </source>
</evidence>
<protein>
    <submittedName>
        <fullName evidence="2">Uncharacterized protein</fullName>
    </submittedName>
</protein>
<evidence type="ECO:0000313" key="3">
    <source>
        <dbReference type="Proteomes" id="UP000326178"/>
    </source>
</evidence>
<dbReference type="AlphaFoldDB" id="A0A5J6F5W2"/>
<gene>
    <name evidence="2" type="ORF">CP967_06725</name>
</gene>
<proteinExistence type="predicted"/>
<keyword evidence="3" id="KW-1185">Reference proteome</keyword>
<dbReference type="Proteomes" id="UP000326178">
    <property type="component" value="Chromosome"/>
</dbReference>
<feature type="compositionally biased region" description="Low complexity" evidence="1">
    <location>
        <begin position="165"/>
        <end position="179"/>
    </location>
</feature>
<evidence type="ECO:0000313" key="2">
    <source>
        <dbReference type="EMBL" id="QEU71691.1"/>
    </source>
</evidence>
<dbReference type="OrthoDB" id="3874063at2"/>
<dbReference type="InterPro" id="IPR046081">
    <property type="entry name" value="DUF6099"/>
</dbReference>
<organism evidence="2 3">
    <name type="scientific">Streptomyces nitrosporeus</name>
    <dbReference type="NCBI Taxonomy" id="28894"/>
    <lineage>
        <taxon>Bacteria</taxon>
        <taxon>Bacillati</taxon>
        <taxon>Actinomycetota</taxon>
        <taxon>Actinomycetes</taxon>
        <taxon>Kitasatosporales</taxon>
        <taxon>Streptomycetaceae</taxon>
        <taxon>Streptomyces</taxon>
    </lineage>
</organism>
<name>A0A5J6F5W2_9ACTN</name>
<feature type="region of interest" description="Disordered" evidence="1">
    <location>
        <begin position="147"/>
        <end position="195"/>
    </location>
</feature>
<reference evidence="2 3" key="1">
    <citation type="submission" date="2017-09" db="EMBL/GenBank/DDBJ databases">
        <authorList>
            <person name="Lee N."/>
            <person name="Cho B.-K."/>
        </authorList>
    </citation>
    <scope>NUCLEOTIDE SEQUENCE [LARGE SCALE GENOMIC DNA]</scope>
    <source>
        <strain evidence="2 3">ATCC 12769</strain>
    </source>
</reference>
<feature type="compositionally biased region" description="Basic and acidic residues" evidence="1">
    <location>
        <begin position="148"/>
        <end position="161"/>
    </location>
</feature>
<accession>A0A5J6F5W2</accession>
<dbReference type="Pfam" id="PF19594">
    <property type="entry name" value="DUF6099"/>
    <property type="match status" value="1"/>
</dbReference>
<dbReference type="RefSeq" id="WP_150487059.1">
    <property type="nucleotide sequence ID" value="NZ_BMUV01000005.1"/>
</dbReference>
<dbReference type="KEGG" id="snk:CP967_06725"/>
<sequence length="195" mass="20018">MEAERLIETGRRALAASRGGPAVMTEAWQAQALARAVGGRLARCGPVELRTEARQLGETGGPGGQMPDHPAMPAPAGGVRAAQLTEVADVRQTLTALGHLLGETGIALVGVACDTEEGLYWPCIEAIDAVDEAVDRVQGMLRRLAAQTHERDREGVHERDGGPGAHAPGAARGARVPRGSHGALSGPAGIVSGPP</sequence>
<dbReference type="EMBL" id="CP023702">
    <property type="protein sequence ID" value="QEU71691.1"/>
    <property type="molecule type" value="Genomic_DNA"/>
</dbReference>